<evidence type="ECO:0000256" key="2">
    <source>
        <dbReference type="ARBA" id="ARBA00023002"/>
    </source>
</evidence>
<dbReference type="Gene3D" id="3.40.50.720">
    <property type="entry name" value="NAD(P)-binding Rossmann-like Domain"/>
    <property type="match status" value="1"/>
</dbReference>
<accession>A0A1L9SHB7</accession>
<name>A0A1L9SHB7_9EURO</name>
<evidence type="ECO:0000313" key="3">
    <source>
        <dbReference type="EMBL" id="OJJ46493.1"/>
    </source>
</evidence>
<sequence>METVLVVGATGNIGVAAVMAALRSKRNVLAVVRNQTSADKLVKHIGSSKGITFAEANVLSDSGVKGVVDQVRAGKLPAFQHVFSSVGGQYTTISLQEITTETLHSNMKASFESNFFAYRDTIGYLLEQKNPSSTWTLCTGAQGELALRPMPAMTQGALFSMSTAAARENEKTNVRFNELYLGFRVEVDQDAVQHGVTKSSEFANVYELILGSPEVRSARVRVDGPDDIRTLKYHRKF</sequence>
<dbReference type="InterPro" id="IPR036291">
    <property type="entry name" value="NAD(P)-bd_dom_sf"/>
</dbReference>
<dbReference type="STRING" id="1073090.A0A1L9SHB7"/>
<reference evidence="4" key="1">
    <citation type="journal article" date="2017" name="Genome Biol.">
        <title>Comparative genomics reveals high biological diversity and specific adaptations in the industrially and medically important fungal genus Aspergillus.</title>
        <authorList>
            <person name="de Vries R.P."/>
            <person name="Riley R."/>
            <person name="Wiebenga A."/>
            <person name="Aguilar-Osorio G."/>
            <person name="Amillis S."/>
            <person name="Uchima C.A."/>
            <person name="Anderluh G."/>
            <person name="Asadollahi M."/>
            <person name="Askin M."/>
            <person name="Barry K."/>
            <person name="Battaglia E."/>
            <person name="Bayram O."/>
            <person name="Benocci T."/>
            <person name="Braus-Stromeyer S.A."/>
            <person name="Caldana C."/>
            <person name="Canovas D."/>
            <person name="Cerqueira G.C."/>
            <person name="Chen F."/>
            <person name="Chen W."/>
            <person name="Choi C."/>
            <person name="Clum A."/>
            <person name="Dos Santos R.A."/>
            <person name="Damasio A.R."/>
            <person name="Diallinas G."/>
            <person name="Emri T."/>
            <person name="Fekete E."/>
            <person name="Flipphi M."/>
            <person name="Freyberg S."/>
            <person name="Gallo A."/>
            <person name="Gournas C."/>
            <person name="Habgood R."/>
            <person name="Hainaut M."/>
            <person name="Harispe M.L."/>
            <person name="Henrissat B."/>
            <person name="Hilden K.S."/>
            <person name="Hope R."/>
            <person name="Hossain A."/>
            <person name="Karabika E."/>
            <person name="Karaffa L."/>
            <person name="Karanyi Z."/>
            <person name="Krasevec N."/>
            <person name="Kuo A."/>
            <person name="Kusch H."/>
            <person name="LaButti K."/>
            <person name="Lagendijk E.L."/>
            <person name="Lapidus A."/>
            <person name="Levasseur A."/>
            <person name="Lindquist E."/>
            <person name="Lipzen A."/>
            <person name="Logrieco A.F."/>
            <person name="MacCabe A."/>
            <person name="Maekelae M.R."/>
            <person name="Malavazi I."/>
            <person name="Melin P."/>
            <person name="Meyer V."/>
            <person name="Mielnichuk N."/>
            <person name="Miskei M."/>
            <person name="Molnar A.P."/>
            <person name="Mule G."/>
            <person name="Ngan C.Y."/>
            <person name="Orejas M."/>
            <person name="Orosz E."/>
            <person name="Ouedraogo J.P."/>
            <person name="Overkamp K.M."/>
            <person name="Park H.-S."/>
            <person name="Perrone G."/>
            <person name="Piumi F."/>
            <person name="Punt P.J."/>
            <person name="Ram A.F."/>
            <person name="Ramon A."/>
            <person name="Rauscher S."/>
            <person name="Record E."/>
            <person name="Riano-Pachon D.M."/>
            <person name="Robert V."/>
            <person name="Roehrig J."/>
            <person name="Ruller R."/>
            <person name="Salamov A."/>
            <person name="Salih N.S."/>
            <person name="Samson R.A."/>
            <person name="Sandor E."/>
            <person name="Sanguinetti M."/>
            <person name="Schuetze T."/>
            <person name="Sepcic K."/>
            <person name="Shelest E."/>
            <person name="Sherlock G."/>
            <person name="Sophianopoulou V."/>
            <person name="Squina F.M."/>
            <person name="Sun H."/>
            <person name="Susca A."/>
            <person name="Todd R.B."/>
            <person name="Tsang A."/>
            <person name="Unkles S.E."/>
            <person name="van de Wiele N."/>
            <person name="van Rossen-Uffink D."/>
            <person name="Oliveira J.V."/>
            <person name="Vesth T.C."/>
            <person name="Visser J."/>
            <person name="Yu J.-H."/>
            <person name="Zhou M."/>
            <person name="Andersen M.R."/>
            <person name="Archer D.B."/>
            <person name="Baker S.E."/>
            <person name="Benoit I."/>
            <person name="Brakhage A.A."/>
            <person name="Braus G.H."/>
            <person name="Fischer R."/>
            <person name="Frisvad J.C."/>
            <person name="Goldman G.H."/>
            <person name="Houbraken J."/>
            <person name="Oakley B."/>
            <person name="Pocsi I."/>
            <person name="Scazzocchio C."/>
            <person name="Seiboth B."/>
            <person name="vanKuyk P.A."/>
            <person name="Wortman J."/>
            <person name="Dyer P.S."/>
            <person name="Grigoriev I.V."/>
        </authorList>
    </citation>
    <scope>NUCLEOTIDE SEQUENCE [LARGE SCALE GENOMIC DNA]</scope>
    <source>
        <strain evidence="4">CBS 506.65</strain>
    </source>
</reference>
<proteinExistence type="inferred from homology"/>
<keyword evidence="2" id="KW-0560">Oxidoreductase</keyword>
<dbReference type="Pfam" id="PF00106">
    <property type="entry name" value="adh_short"/>
    <property type="match status" value="1"/>
</dbReference>
<organism evidence="3 4">
    <name type="scientific">Penicilliopsis zonata CBS 506.65</name>
    <dbReference type="NCBI Taxonomy" id="1073090"/>
    <lineage>
        <taxon>Eukaryota</taxon>
        <taxon>Fungi</taxon>
        <taxon>Dikarya</taxon>
        <taxon>Ascomycota</taxon>
        <taxon>Pezizomycotina</taxon>
        <taxon>Eurotiomycetes</taxon>
        <taxon>Eurotiomycetidae</taxon>
        <taxon>Eurotiales</taxon>
        <taxon>Aspergillaceae</taxon>
        <taxon>Penicilliopsis</taxon>
    </lineage>
</organism>
<dbReference type="PANTHER" id="PTHR43669">
    <property type="entry name" value="5-KETO-D-GLUCONATE 5-REDUCTASE"/>
    <property type="match status" value="1"/>
</dbReference>
<dbReference type="AlphaFoldDB" id="A0A1L9SHB7"/>
<dbReference type="Proteomes" id="UP000184188">
    <property type="component" value="Unassembled WGS sequence"/>
</dbReference>
<keyword evidence="4" id="KW-1185">Reference proteome</keyword>
<dbReference type="OrthoDB" id="10254221at2759"/>
<dbReference type="InterPro" id="IPR002347">
    <property type="entry name" value="SDR_fam"/>
</dbReference>
<evidence type="ECO:0000256" key="1">
    <source>
        <dbReference type="ARBA" id="ARBA00006484"/>
    </source>
</evidence>
<dbReference type="GeneID" id="34609521"/>
<gene>
    <name evidence="3" type="ORF">ASPZODRAFT_132573</name>
</gene>
<dbReference type="EMBL" id="KV878342">
    <property type="protein sequence ID" value="OJJ46493.1"/>
    <property type="molecule type" value="Genomic_DNA"/>
</dbReference>
<evidence type="ECO:0008006" key="5">
    <source>
        <dbReference type="Google" id="ProtNLM"/>
    </source>
</evidence>
<dbReference type="PANTHER" id="PTHR43669:SF3">
    <property type="entry name" value="ALCOHOL DEHYDROGENASE, PUTATIVE (AFU_ORTHOLOGUE AFUA_3G03445)-RELATED"/>
    <property type="match status" value="1"/>
</dbReference>
<dbReference type="VEuPathDB" id="FungiDB:ASPZODRAFT_132573"/>
<comment type="similarity">
    <text evidence="1">Belongs to the short-chain dehydrogenases/reductases (SDR) family.</text>
</comment>
<dbReference type="GO" id="GO:0016491">
    <property type="term" value="F:oxidoreductase activity"/>
    <property type="evidence" value="ECO:0007669"/>
    <property type="project" value="UniProtKB-KW"/>
</dbReference>
<evidence type="ECO:0000313" key="4">
    <source>
        <dbReference type="Proteomes" id="UP000184188"/>
    </source>
</evidence>
<dbReference type="RefSeq" id="XP_022581003.1">
    <property type="nucleotide sequence ID" value="XM_022723056.1"/>
</dbReference>
<protein>
    <recommendedName>
        <fullName evidence="5">NmrA-like domain-containing protein</fullName>
    </recommendedName>
</protein>
<dbReference type="SUPFAM" id="SSF51735">
    <property type="entry name" value="NAD(P)-binding Rossmann-fold domains"/>
    <property type="match status" value="1"/>
</dbReference>